<dbReference type="AlphaFoldDB" id="A0A0L0F798"/>
<reference evidence="1 2" key="1">
    <citation type="submission" date="2011-02" db="EMBL/GenBank/DDBJ databases">
        <title>The Genome Sequence of Sphaeroforma arctica JP610.</title>
        <authorList>
            <consortium name="The Broad Institute Genome Sequencing Platform"/>
            <person name="Russ C."/>
            <person name="Cuomo C."/>
            <person name="Young S.K."/>
            <person name="Zeng Q."/>
            <person name="Gargeya S."/>
            <person name="Alvarado L."/>
            <person name="Berlin A."/>
            <person name="Chapman S.B."/>
            <person name="Chen Z."/>
            <person name="Freedman E."/>
            <person name="Gellesch M."/>
            <person name="Goldberg J."/>
            <person name="Griggs A."/>
            <person name="Gujja S."/>
            <person name="Heilman E."/>
            <person name="Heiman D."/>
            <person name="Howarth C."/>
            <person name="Mehta T."/>
            <person name="Neiman D."/>
            <person name="Pearson M."/>
            <person name="Roberts A."/>
            <person name="Saif S."/>
            <person name="Shea T."/>
            <person name="Shenoy N."/>
            <person name="Sisk P."/>
            <person name="Stolte C."/>
            <person name="Sykes S."/>
            <person name="White J."/>
            <person name="Yandava C."/>
            <person name="Burger G."/>
            <person name="Gray M.W."/>
            <person name="Holland P.W.H."/>
            <person name="King N."/>
            <person name="Lang F.B.F."/>
            <person name="Roger A.J."/>
            <person name="Ruiz-Trillo I."/>
            <person name="Haas B."/>
            <person name="Nusbaum C."/>
            <person name="Birren B."/>
        </authorList>
    </citation>
    <scope>NUCLEOTIDE SEQUENCE [LARGE SCALE GENOMIC DNA]</scope>
    <source>
        <strain evidence="1 2">JP610</strain>
    </source>
</reference>
<evidence type="ECO:0000313" key="1">
    <source>
        <dbReference type="EMBL" id="KNC72023.1"/>
    </source>
</evidence>
<evidence type="ECO:0000313" key="2">
    <source>
        <dbReference type="Proteomes" id="UP000054560"/>
    </source>
</evidence>
<sequence>MLGQILQELDRRLQRAVIIIPIWRKAICWPHIVRHGLDLTVLDDGVVHYPDSIAQ</sequence>
<feature type="non-terminal residue" evidence="1">
    <location>
        <position position="55"/>
    </location>
</feature>
<gene>
    <name evidence="1" type="ORF">SARC_15427</name>
</gene>
<dbReference type="Proteomes" id="UP000054560">
    <property type="component" value="Unassembled WGS sequence"/>
</dbReference>
<protein>
    <submittedName>
        <fullName evidence="1">Uncharacterized protein</fullName>
    </submittedName>
</protein>
<proteinExistence type="predicted"/>
<name>A0A0L0F798_9EUKA</name>
<accession>A0A0L0F798</accession>
<organism evidence="1 2">
    <name type="scientific">Sphaeroforma arctica JP610</name>
    <dbReference type="NCBI Taxonomy" id="667725"/>
    <lineage>
        <taxon>Eukaryota</taxon>
        <taxon>Ichthyosporea</taxon>
        <taxon>Ichthyophonida</taxon>
        <taxon>Sphaeroforma</taxon>
    </lineage>
</organism>
<dbReference type="GeneID" id="25915931"/>
<dbReference type="RefSeq" id="XP_014145925.1">
    <property type="nucleotide sequence ID" value="XM_014290450.1"/>
</dbReference>
<keyword evidence="2" id="KW-1185">Reference proteome</keyword>
<dbReference type="EMBL" id="KQ247703">
    <property type="protein sequence ID" value="KNC72023.1"/>
    <property type="molecule type" value="Genomic_DNA"/>
</dbReference>